<dbReference type="PANTHER" id="PTHR46836:SF1">
    <property type="entry name" value="OS05G0116700 PROTEIN"/>
    <property type="match status" value="1"/>
</dbReference>
<dbReference type="OrthoDB" id="1925259at2759"/>
<sequence length="982" mass="110114">MLRSRAAAKHRRSGLRSRPPPSPAPSRRAPHTATVAAAAPESKRVPVLEDPLLSSMEEASFTFELRRGSKRAKQTIPPAQVHRGKDNSREALANKTNVVPTKERPEQVEFTHCTPGIVARLMGLDTVPRPNKVLQRCQSDIHCNVQRHLSVGTQARDASSEDRDQPCSRSADDLPELKDVFEVTEMEKEESCPGSDKADLEFVRQKFLDAKRLSTDEAHRNSKEFGEALEILYSKKDVFLEILEENSGALSGFPGHIFGHSASQCPPLKSETATTKLFEQDNHCSMEVKRDSLFNVPKESQNPIPSIHLNESCAVPLEPLLAPKGRKSKGSGRRSQIVVLKPNLQRESFTPVLSSKETLHFGQQSIHNCSKPQRHNTYSQQVMHSMPFDYDQSVEPKGDAPQQNGTKQTSKFGSRRKPSEKMCQLEIGSERAKASPGSFEDNMSIFPSNLSVGSSVCRKARKHLSERWQMAYQSDAEISMPTDTITLGEMLELSYRDATKVNICENSTETNYNHDSEQKAPTSPAGISSKDGWKTGIYCKDEPRGVTSRSFSRSKSVPASATNGAKLSGRKQHAPTCNLPILKDILNAPTDECGSEHVRNNRSPFRKSKQKNGIVFFPAGKENMLPEKEIHVTSERARHSICTSDLSRASNTHNEHPGGVISNRDHQISGSTVLDKDEQNSKGEMGWTEQKLTPPSLEAKEDASIRNQDDIALKEQEGRSQSLEIDITEVDPQATQSSHTVSLENRRCSNTTASLEQICGHETAYSGIFEGISDGIQQLRLQLKMLKMDDQDDTCADDLYMFSSEDCNDMDILTYQAMDEQLPGFKDEDDRDFTYTNDMLGATFDLLIYPEDWQVSSNVFVWLEDKYGKLPLWLKSDRRLLFDLINSILADMTALGHSLHSNMMLKCWPEMDQRKLAEIVWQTVLQRRSHQPFSLDCIEALPLDHRSELEATETEIVEMMLDNILEESVAEFVSQQSCFSIR</sequence>
<feature type="compositionally biased region" description="Low complexity" evidence="1">
    <location>
        <begin position="25"/>
        <end position="40"/>
    </location>
</feature>
<evidence type="ECO:0000256" key="1">
    <source>
        <dbReference type="SAM" id="MobiDB-lite"/>
    </source>
</evidence>
<dbReference type="InterPro" id="IPR022212">
    <property type="entry name" value="DUF3741"/>
</dbReference>
<feature type="compositionally biased region" description="Polar residues" evidence="1">
    <location>
        <begin position="547"/>
        <end position="565"/>
    </location>
</feature>
<proteinExistence type="predicted"/>
<protein>
    <recommendedName>
        <fullName evidence="7">DUF4378 domain-containing protein</fullName>
    </recommendedName>
</protein>
<reference evidence="5" key="2">
    <citation type="submission" date="2021-02" db="EMBL/GenBank/DDBJ databases">
        <authorList>
            <person name="Kimball J.A."/>
            <person name="Haas M.W."/>
            <person name="Macchietto M."/>
            <person name="Kono T."/>
            <person name="Duquette J."/>
            <person name="Shao M."/>
        </authorList>
    </citation>
    <scope>NUCLEOTIDE SEQUENCE</scope>
    <source>
        <tissue evidence="5">Fresh leaf tissue</tissue>
    </source>
</reference>
<evidence type="ECO:0000313" key="5">
    <source>
        <dbReference type="EMBL" id="KAG8084545.1"/>
    </source>
</evidence>
<evidence type="ECO:0008006" key="7">
    <source>
        <dbReference type="Google" id="ProtNLM"/>
    </source>
</evidence>
<feature type="domain" description="DUF4378" evidence="3">
    <location>
        <begin position="853"/>
        <end position="966"/>
    </location>
</feature>
<dbReference type="Proteomes" id="UP000729402">
    <property type="component" value="Unassembled WGS sequence"/>
</dbReference>
<evidence type="ECO:0000259" key="4">
    <source>
        <dbReference type="Pfam" id="PF14383"/>
    </source>
</evidence>
<feature type="compositionally biased region" description="Basic and acidic residues" evidence="1">
    <location>
        <begin position="158"/>
        <end position="176"/>
    </location>
</feature>
<dbReference type="EMBL" id="JAAALK010000082">
    <property type="protein sequence ID" value="KAG8084545.1"/>
    <property type="molecule type" value="Genomic_DNA"/>
</dbReference>
<feature type="region of interest" description="Disordered" evidence="1">
    <location>
        <begin position="544"/>
        <end position="572"/>
    </location>
</feature>
<evidence type="ECO:0000259" key="2">
    <source>
        <dbReference type="Pfam" id="PF12552"/>
    </source>
</evidence>
<organism evidence="5 6">
    <name type="scientific">Zizania palustris</name>
    <name type="common">Northern wild rice</name>
    <dbReference type="NCBI Taxonomy" id="103762"/>
    <lineage>
        <taxon>Eukaryota</taxon>
        <taxon>Viridiplantae</taxon>
        <taxon>Streptophyta</taxon>
        <taxon>Embryophyta</taxon>
        <taxon>Tracheophyta</taxon>
        <taxon>Spermatophyta</taxon>
        <taxon>Magnoliopsida</taxon>
        <taxon>Liliopsida</taxon>
        <taxon>Poales</taxon>
        <taxon>Poaceae</taxon>
        <taxon>BOP clade</taxon>
        <taxon>Oryzoideae</taxon>
        <taxon>Oryzeae</taxon>
        <taxon>Zizaniinae</taxon>
        <taxon>Zizania</taxon>
    </lineage>
</organism>
<name>A0A8J5W7N7_ZIZPA</name>
<accession>A0A8J5W7N7</accession>
<dbReference type="PANTHER" id="PTHR46836">
    <property type="entry name" value="AFADIN"/>
    <property type="match status" value="1"/>
</dbReference>
<feature type="compositionally biased region" description="Basic residues" evidence="1">
    <location>
        <begin position="1"/>
        <end position="15"/>
    </location>
</feature>
<feature type="region of interest" description="Disordered" evidence="1">
    <location>
        <begin position="1"/>
        <end position="45"/>
    </location>
</feature>
<dbReference type="Pfam" id="PF12552">
    <property type="entry name" value="DUF3741"/>
    <property type="match status" value="1"/>
</dbReference>
<evidence type="ECO:0000259" key="3">
    <source>
        <dbReference type="Pfam" id="PF14309"/>
    </source>
</evidence>
<dbReference type="Pfam" id="PF14309">
    <property type="entry name" value="DUF4378"/>
    <property type="match status" value="1"/>
</dbReference>
<comment type="caution">
    <text evidence="5">The sequence shown here is derived from an EMBL/GenBank/DDBJ whole genome shotgun (WGS) entry which is preliminary data.</text>
</comment>
<feature type="region of interest" description="Disordered" evidence="1">
    <location>
        <begin position="66"/>
        <end position="85"/>
    </location>
</feature>
<keyword evidence="6" id="KW-1185">Reference proteome</keyword>
<dbReference type="Pfam" id="PF14383">
    <property type="entry name" value="VARLMGL"/>
    <property type="match status" value="1"/>
</dbReference>
<dbReference type="InterPro" id="IPR032795">
    <property type="entry name" value="DUF3741-assoc"/>
</dbReference>
<feature type="region of interest" description="Disordered" evidence="1">
    <location>
        <begin position="648"/>
        <end position="703"/>
    </location>
</feature>
<evidence type="ECO:0000313" key="6">
    <source>
        <dbReference type="Proteomes" id="UP000729402"/>
    </source>
</evidence>
<feature type="region of interest" description="Disordered" evidence="1">
    <location>
        <begin position="390"/>
        <end position="421"/>
    </location>
</feature>
<feature type="region of interest" description="Disordered" evidence="1">
    <location>
        <begin position="152"/>
        <end position="176"/>
    </location>
</feature>
<reference evidence="5" key="1">
    <citation type="journal article" date="2021" name="bioRxiv">
        <title>Whole Genome Assembly and Annotation of Northern Wild Rice, Zizania palustris L., Supports a Whole Genome Duplication in the Zizania Genus.</title>
        <authorList>
            <person name="Haas M."/>
            <person name="Kono T."/>
            <person name="Macchietto M."/>
            <person name="Millas R."/>
            <person name="McGilp L."/>
            <person name="Shao M."/>
            <person name="Duquette J."/>
            <person name="Hirsch C.N."/>
            <person name="Kimball J."/>
        </authorList>
    </citation>
    <scope>NUCLEOTIDE SEQUENCE</scope>
    <source>
        <tissue evidence="5">Fresh leaf tissue</tissue>
    </source>
</reference>
<feature type="domain" description="DUF3741" evidence="4">
    <location>
        <begin position="113"/>
        <end position="129"/>
    </location>
</feature>
<feature type="compositionally biased region" description="Polar residues" evidence="1">
    <location>
        <begin position="401"/>
        <end position="412"/>
    </location>
</feature>
<feature type="region of interest" description="Disordered" evidence="1">
    <location>
        <begin position="509"/>
        <end position="528"/>
    </location>
</feature>
<feature type="domain" description="DUF3741" evidence="2">
    <location>
        <begin position="204"/>
        <end position="246"/>
    </location>
</feature>
<dbReference type="InterPro" id="IPR025486">
    <property type="entry name" value="DUF4378"/>
</dbReference>
<dbReference type="AlphaFoldDB" id="A0A8J5W7N7"/>
<gene>
    <name evidence="5" type="ORF">GUJ93_ZPchr0010g7260</name>
</gene>